<dbReference type="AlphaFoldDB" id="A0A545V1K0"/>
<reference evidence="4 5" key="1">
    <citation type="journal article" date="2019" name="Appl. Microbiol. Biotechnol.">
        <title>Genome sequence of Isaria javanica and comparative genome analysis insights into family S53 peptidase evolution in fungal entomopathogens.</title>
        <authorList>
            <person name="Lin R."/>
            <person name="Zhang X."/>
            <person name="Xin B."/>
            <person name="Zou M."/>
            <person name="Gao Y."/>
            <person name="Qin F."/>
            <person name="Hu Q."/>
            <person name="Xie B."/>
            <person name="Cheng X."/>
        </authorList>
    </citation>
    <scope>NUCLEOTIDE SEQUENCE [LARGE SCALE GENOMIC DNA]</scope>
    <source>
        <strain evidence="4 5">IJ1G</strain>
    </source>
</reference>
<dbReference type="EMBL" id="SPUK01000007">
    <property type="protein sequence ID" value="TQV95586.1"/>
    <property type="molecule type" value="Genomic_DNA"/>
</dbReference>
<dbReference type="Pfam" id="PF00350">
    <property type="entry name" value="Dynamin_N"/>
    <property type="match status" value="1"/>
</dbReference>
<dbReference type="OrthoDB" id="4869437at2759"/>
<dbReference type="Pfam" id="PF24564">
    <property type="entry name" value="DUF7605"/>
    <property type="match status" value="1"/>
</dbReference>
<evidence type="ECO:0000313" key="5">
    <source>
        <dbReference type="Proteomes" id="UP000315783"/>
    </source>
</evidence>
<feature type="coiled-coil region" evidence="1">
    <location>
        <begin position="250"/>
        <end position="284"/>
    </location>
</feature>
<keyword evidence="1" id="KW-0175">Coiled coil</keyword>
<dbReference type="InterPro" id="IPR045063">
    <property type="entry name" value="Dynamin_N"/>
</dbReference>
<dbReference type="InterPro" id="IPR056024">
    <property type="entry name" value="DUF7605"/>
</dbReference>
<evidence type="ECO:0000256" key="1">
    <source>
        <dbReference type="SAM" id="Coils"/>
    </source>
</evidence>
<protein>
    <submittedName>
        <fullName evidence="4">Tat pathway signal sequence</fullName>
    </submittedName>
</protein>
<dbReference type="InterPro" id="IPR027417">
    <property type="entry name" value="P-loop_NTPase"/>
</dbReference>
<evidence type="ECO:0000313" key="4">
    <source>
        <dbReference type="EMBL" id="TQV95586.1"/>
    </source>
</evidence>
<feature type="domain" description="Dynamin N-terminal" evidence="2">
    <location>
        <begin position="12"/>
        <end position="231"/>
    </location>
</feature>
<comment type="caution">
    <text evidence="4">The sequence shown here is derived from an EMBL/GenBank/DDBJ whole genome shotgun (WGS) entry which is preliminary data.</text>
</comment>
<organism evidence="4 5">
    <name type="scientific">Cordyceps javanica</name>
    <dbReference type="NCBI Taxonomy" id="43265"/>
    <lineage>
        <taxon>Eukaryota</taxon>
        <taxon>Fungi</taxon>
        <taxon>Dikarya</taxon>
        <taxon>Ascomycota</taxon>
        <taxon>Pezizomycotina</taxon>
        <taxon>Sordariomycetes</taxon>
        <taxon>Hypocreomycetidae</taxon>
        <taxon>Hypocreales</taxon>
        <taxon>Cordycipitaceae</taxon>
        <taxon>Cordyceps</taxon>
    </lineage>
</organism>
<dbReference type="PANTHER" id="PTHR36681">
    <property type="entry name" value="NUCLEAR GTPASE, GERMINAL CENTER-ASSOCIATED, TANDEM DUPLICATE 3"/>
    <property type="match status" value="1"/>
</dbReference>
<sequence length="719" mass="80711">MADFKPTRTRTVGFVGGAGTGKSSVLNSLLDVEDLVKSGNSGGACTCAATEFHYHESDTLSIQVQLFDEDELLSQQMCLLESYRHFHFAYVLNANDSDAAERSHFKKRAKLAKDTFYSLFHTRTPCHDTLLHADKGEVECIFRRLIRELRPVSSQTNMTNLTKSACAEKLLELSSAPASAAESATRAAAWPYIEKIKVFLNAQILKKGLVLVDLPGLRDINSARRNITELYDIQAKESQKDWPGERADFIGEKLAAIAECEADIEELDEELETLPEKEDRLREDDRKASDLNDRKRRVELLRFLVQTRNGDIVTQLSTAYRAANTNTATNVFCVSNTLYSKRRNARLSAALPFLQLSGIIELRRHCISIVSANQHREASVFVKTDVPKLLADIGLWAQSGVDTLDGERRAAVKVVLDNVENRLQSNLFGRRAPTQELSRALCQIFRTEIYDMRLVSQWSTSARAAAYEWRSWHHMTYSAYCRNYGNHSTAKARDRNWNDEAIRHMVRDMTTPWSTVESRLQEEYARVSEFFRDSLDSAIHPLYDDDDDNNPIQWAATLEPLRRAMLLEKFVLLDALENAFEKASLQLKQLKIDGLTSWRTSYTGVYMEGPYNTAMHDSGTGSDGRRKSTITGAFGSEDLFDDIMTKLRAGFGTLAAAAQADVTAAVNAHLAQVGATLDLVRDGNAVIEAQRDLAFHGRVSEALRAGQDKMRDIVGRLEA</sequence>
<gene>
    <name evidence="4" type="ORF">IF1G_05415</name>
</gene>
<name>A0A545V1K0_9HYPO</name>
<dbReference type="SUPFAM" id="SSF52540">
    <property type="entry name" value="P-loop containing nucleoside triphosphate hydrolases"/>
    <property type="match status" value="1"/>
</dbReference>
<dbReference type="PANTHER" id="PTHR36681:SF3">
    <property type="entry name" value="NUCLEAR GTPASE, GERMINAL CENTER-ASSOCIATED, TANDEM DUPLICATE 3"/>
    <property type="match status" value="1"/>
</dbReference>
<dbReference type="Gene3D" id="3.40.50.300">
    <property type="entry name" value="P-loop containing nucleotide triphosphate hydrolases"/>
    <property type="match status" value="1"/>
</dbReference>
<proteinExistence type="predicted"/>
<accession>A0A545V1K0</accession>
<dbReference type="STRING" id="43265.A0A545V1K0"/>
<dbReference type="Proteomes" id="UP000315783">
    <property type="component" value="Unassembled WGS sequence"/>
</dbReference>
<keyword evidence="5" id="KW-1185">Reference proteome</keyword>
<evidence type="ECO:0000259" key="3">
    <source>
        <dbReference type="Pfam" id="PF24564"/>
    </source>
</evidence>
<feature type="domain" description="DUF7605" evidence="3">
    <location>
        <begin position="456"/>
        <end position="640"/>
    </location>
</feature>
<evidence type="ECO:0000259" key="2">
    <source>
        <dbReference type="Pfam" id="PF00350"/>
    </source>
</evidence>